<dbReference type="Proteomes" id="UP000572680">
    <property type="component" value="Unassembled WGS sequence"/>
</dbReference>
<name>A0A7W3QSD6_ACTNM</name>
<gene>
    <name evidence="2" type="ORF">HNR61_009433</name>
</gene>
<keyword evidence="1" id="KW-0472">Membrane</keyword>
<keyword evidence="3" id="KW-1185">Reference proteome</keyword>
<proteinExistence type="predicted"/>
<reference evidence="2 3" key="1">
    <citation type="submission" date="2020-08" db="EMBL/GenBank/DDBJ databases">
        <title>Genomic Encyclopedia of Type Strains, Phase IV (KMG-IV): sequencing the most valuable type-strain genomes for metagenomic binning, comparative biology and taxonomic classification.</title>
        <authorList>
            <person name="Goeker M."/>
        </authorList>
    </citation>
    <scope>NUCLEOTIDE SEQUENCE [LARGE SCALE GENOMIC DNA]</scope>
    <source>
        <strain evidence="2 3">DSM 44197</strain>
    </source>
</reference>
<comment type="caution">
    <text evidence="2">The sequence shown here is derived from an EMBL/GenBank/DDBJ whole genome shotgun (WGS) entry which is preliminary data.</text>
</comment>
<evidence type="ECO:0000313" key="3">
    <source>
        <dbReference type="Proteomes" id="UP000572680"/>
    </source>
</evidence>
<dbReference type="AlphaFoldDB" id="A0A7W3QSD6"/>
<evidence type="ECO:0000313" key="2">
    <source>
        <dbReference type="EMBL" id="MBA8957734.1"/>
    </source>
</evidence>
<feature type="transmembrane region" description="Helical" evidence="1">
    <location>
        <begin position="6"/>
        <end position="26"/>
    </location>
</feature>
<protein>
    <submittedName>
        <fullName evidence="2">Putative membrane protein YqjE</fullName>
    </submittedName>
</protein>
<accession>A0A7W3QSD6</accession>
<feature type="transmembrane region" description="Helical" evidence="1">
    <location>
        <begin position="33"/>
        <end position="53"/>
    </location>
</feature>
<dbReference type="EMBL" id="JACJIA010000029">
    <property type="protein sequence ID" value="MBA8957734.1"/>
    <property type="molecule type" value="Genomic_DNA"/>
</dbReference>
<evidence type="ECO:0000256" key="1">
    <source>
        <dbReference type="SAM" id="Phobius"/>
    </source>
</evidence>
<dbReference type="RefSeq" id="WP_182849529.1">
    <property type="nucleotide sequence ID" value="NZ_BAAALP010000091.1"/>
</dbReference>
<sequence>MQGSVVAGVVVALAFFTLIGFIVYRLGPTTRAAAIISAIAVLVAALPPIISALQGP</sequence>
<keyword evidence="1" id="KW-1133">Transmembrane helix</keyword>
<keyword evidence="1" id="KW-0812">Transmembrane</keyword>
<organism evidence="2 3">
    <name type="scientific">Actinomadura namibiensis</name>
    <dbReference type="NCBI Taxonomy" id="182080"/>
    <lineage>
        <taxon>Bacteria</taxon>
        <taxon>Bacillati</taxon>
        <taxon>Actinomycetota</taxon>
        <taxon>Actinomycetes</taxon>
        <taxon>Streptosporangiales</taxon>
        <taxon>Thermomonosporaceae</taxon>
        <taxon>Actinomadura</taxon>
    </lineage>
</organism>